<protein>
    <submittedName>
        <fullName evidence="1">Uncharacterized protein</fullName>
    </submittedName>
</protein>
<sequence length="186" mass="20923">MEFSDFIMAGDYGAPLFGTTRVGCQLPLLFAAFRANAAVLLPTLYFVCSGFSTGRVLNFGIDVPPDCLRTLLIGRDMQRHCFIMLATYLVGRLRRGLRQGICSEENPCLKFKLHLKSGVLISMFFSTQSGFAIARSIITPICDACGHYVGNEIDKWRKAMWEDVPRDFNLPEWSILREELVALTRS</sequence>
<name>A0A0H2RY45_9AGAM</name>
<accession>A0A0H2RY45</accession>
<dbReference type="AlphaFoldDB" id="A0A0H2RY45"/>
<evidence type="ECO:0000313" key="1">
    <source>
        <dbReference type="EMBL" id="KLO16674.1"/>
    </source>
</evidence>
<reference evidence="1 2" key="1">
    <citation type="submission" date="2015-04" db="EMBL/GenBank/DDBJ databases">
        <title>Complete genome sequence of Schizopora paradoxa KUC8140, a cosmopolitan wood degrader in East Asia.</title>
        <authorList>
            <consortium name="DOE Joint Genome Institute"/>
            <person name="Min B."/>
            <person name="Park H."/>
            <person name="Jang Y."/>
            <person name="Kim J.-J."/>
            <person name="Kim K.H."/>
            <person name="Pangilinan J."/>
            <person name="Lipzen A."/>
            <person name="Riley R."/>
            <person name="Grigoriev I.V."/>
            <person name="Spatafora J.W."/>
            <person name="Choi I.-G."/>
        </authorList>
    </citation>
    <scope>NUCLEOTIDE SEQUENCE [LARGE SCALE GENOMIC DNA]</scope>
    <source>
        <strain evidence="1 2">KUC8140</strain>
    </source>
</reference>
<dbReference type="InParanoid" id="A0A0H2RY45"/>
<keyword evidence="2" id="KW-1185">Reference proteome</keyword>
<dbReference type="Proteomes" id="UP000053477">
    <property type="component" value="Unassembled WGS sequence"/>
</dbReference>
<proteinExistence type="predicted"/>
<evidence type="ECO:0000313" key="2">
    <source>
        <dbReference type="Proteomes" id="UP000053477"/>
    </source>
</evidence>
<organism evidence="1 2">
    <name type="scientific">Schizopora paradoxa</name>
    <dbReference type="NCBI Taxonomy" id="27342"/>
    <lineage>
        <taxon>Eukaryota</taxon>
        <taxon>Fungi</taxon>
        <taxon>Dikarya</taxon>
        <taxon>Basidiomycota</taxon>
        <taxon>Agaricomycotina</taxon>
        <taxon>Agaricomycetes</taxon>
        <taxon>Hymenochaetales</taxon>
        <taxon>Schizoporaceae</taxon>
        <taxon>Schizopora</taxon>
    </lineage>
</organism>
<dbReference type="EMBL" id="KQ085913">
    <property type="protein sequence ID" value="KLO16674.1"/>
    <property type="molecule type" value="Genomic_DNA"/>
</dbReference>
<gene>
    <name evidence="1" type="ORF">SCHPADRAFT_202927</name>
</gene>